<protein>
    <submittedName>
        <fullName evidence="1">Uncharacterized protein</fullName>
    </submittedName>
</protein>
<evidence type="ECO:0000313" key="1">
    <source>
        <dbReference type="EMBL" id="PJK27779.1"/>
    </source>
</evidence>
<dbReference type="Proteomes" id="UP000229498">
    <property type="component" value="Unassembled WGS sequence"/>
</dbReference>
<organism evidence="1 2">
    <name type="scientific">Minwuia thermotolerans</name>
    <dbReference type="NCBI Taxonomy" id="2056226"/>
    <lineage>
        <taxon>Bacteria</taxon>
        <taxon>Pseudomonadati</taxon>
        <taxon>Pseudomonadota</taxon>
        <taxon>Alphaproteobacteria</taxon>
        <taxon>Minwuiales</taxon>
        <taxon>Minwuiaceae</taxon>
        <taxon>Minwuia</taxon>
    </lineage>
</organism>
<reference evidence="1 2" key="1">
    <citation type="submission" date="2017-11" db="EMBL/GenBank/DDBJ databases">
        <title>Draft genome sequence of Rhizobiales bacterium SY3-13.</title>
        <authorList>
            <person name="Sun C."/>
        </authorList>
    </citation>
    <scope>NUCLEOTIDE SEQUENCE [LARGE SCALE GENOMIC DNA]</scope>
    <source>
        <strain evidence="1 2">SY3-13</strain>
    </source>
</reference>
<comment type="caution">
    <text evidence="1">The sequence shown here is derived from an EMBL/GenBank/DDBJ whole genome shotgun (WGS) entry which is preliminary data.</text>
</comment>
<dbReference type="RefSeq" id="WP_109795604.1">
    <property type="nucleotide sequence ID" value="NZ_PHIG01000054.1"/>
</dbReference>
<keyword evidence="2" id="KW-1185">Reference proteome</keyword>
<evidence type="ECO:0000313" key="2">
    <source>
        <dbReference type="Proteomes" id="UP000229498"/>
    </source>
</evidence>
<proteinExistence type="predicted"/>
<accession>A0A2M9FWG5</accession>
<gene>
    <name evidence="1" type="ORF">CVT23_20070</name>
</gene>
<dbReference type="AlphaFoldDB" id="A0A2M9FWG5"/>
<dbReference type="EMBL" id="PHIG01000054">
    <property type="protein sequence ID" value="PJK27779.1"/>
    <property type="molecule type" value="Genomic_DNA"/>
</dbReference>
<dbReference type="OrthoDB" id="8127628at2"/>
<name>A0A2M9FWG5_9PROT</name>
<sequence>MASISTIVKKHVEAAVAEAAETGYSREEVARSMMSFVMQIYRENRPIEEIAEELRYIIDNLDPDEQYAFMRP</sequence>